<name>A0A6A3Q9N4_9STRA</name>
<gene>
    <name evidence="1" type="ORF">PF006_g29220</name>
</gene>
<evidence type="ECO:0000313" key="2">
    <source>
        <dbReference type="Proteomes" id="UP000440732"/>
    </source>
</evidence>
<dbReference type="Proteomes" id="UP000440732">
    <property type="component" value="Unassembled WGS sequence"/>
</dbReference>
<sequence length="71" mass="7912">MLTSTSASLGLKRFLFWAASLGRTVSVRIQRRCVPLHSGRCLSRRRICVNGSAWPTTCTSIAPITLRWHGL</sequence>
<evidence type="ECO:0000313" key="1">
    <source>
        <dbReference type="EMBL" id="KAE9071126.1"/>
    </source>
</evidence>
<dbReference type="EMBL" id="QXGA01004755">
    <property type="protein sequence ID" value="KAE9071126.1"/>
    <property type="molecule type" value="Genomic_DNA"/>
</dbReference>
<comment type="caution">
    <text evidence="1">The sequence shown here is derived from an EMBL/GenBank/DDBJ whole genome shotgun (WGS) entry which is preliminary data.</text>
</comment>
<reference evidence="1 2" key="1">
    <citation type="submission" date="2018-08" db="EMBL/GenBank/DDBJ databases">
        <title>Genomic investigation of the strawberry pathogen Phytophthora fragariae indicates pathogenicity is determined by transcriptional variation in three key races.</title>
        <authorList>
            <person name="Adams T.M."/>
            <person name="Armitage A.D."/>
            <person name="Sobczyk M.K."/>
            <person name="Bates H.J."/>
            <person name="Dunwell J.M."/>
            <person name="Nellist C.F."/>
            <person name="Harrison R.J."/>
        </authorList>
    </citation>
    <scope>NUCLEOTIDE SEQUENCE [LARGE SCALE GENOMIC DNA]</scope>
    <source>
        <strain evidence="1 2">NOV-5</strain>
    </source>
</reference>
<accession>A0A6A3Q9N4</accession>
<protein>
    <submittedName>
        <fullName evidence="1">Uncharacterized protein</fullName>
    </submittedName>
</protein>
<organism evidence="1 2">
    <name type="scientific">Phytophthora fragariae</name>
    <dbReference type="NCBI Taxonomy" id="53985"/>
    <lineage>
        <taxon>Eukaryota</taxon>
        <taxon>Sar</taxon>
        <taxon>Stramenopiles</taxon>
        <taxon>Oomycota</taxon>
        <taxon>Peronosporomycetes</taxon>
        <taxon>Peronosporales</taxon>
        <taxon>Peronosporaceae</taxon>
        <taxon>Phytophthora</taxon>
    </lineage>
</organism>
<proteinExistence type="predicted"/>
<dbReference type="AlphaFoldDB" id="A0A6A3Q9N4"/>